<dbReference type="PRINTS" id="PR00747">
    <property type="entry name" value="GLYHDRLASE47"/>
</dbReference>
<dbReference type="Proteomes" id="UP001172684">
    <property type="component" value="Unassembled WGS sequence"/>
</dbReference>
<comment type="similarity">
    <text evidence="3 11">Belongs to the glycosyl hydrolase 47 family.</text>
</comment>
<reference evidence="12" key="1">
    <citation type="submission" date="2022-10" db="EMBL/GenBank/DDBJ databases">
        <title>Culturing micro-colonial fungi from biological soil crusts in the Mojave desert and describing Neophaeococcomyces mojavensis, and introducing the new genera and species Taxawa tesnikishii.</title>
        <authorList>
            <person name="Kurbessoian T."/>
            <person name="Stajich J.E."/>
        </authorList>
    </citation>
    <scope>NUCLEOTIDE SEQUENCE</scope>
    <source>
        <strain evidence="12">TK_1</strain>
    </source>
</reference>
<dbReference type="InterPro" id="IPR001382">
    <property type="entry name" value="Glyco_hydro_47"/>
</dbReference>
<evidence type="ECO:0000256" key="6">
    <source>
        <dbReference type="ARBA" id="ARBA00023157"/>
    </source>
</evidence>
<evidence type="ECO:0000256" key="3">
    <source>
        <dbReference type="ARBA" id="ARBA00007658"/>
    </source>
</evidence>
<dbReference type="PANTHER" id="PTHR11742:SF101">
    <property type="entry name" value="MANNOSYL-OLIGOSACCHARIDE ALPHA-1,2-MANNOSIDASE 1B"/>
    <property type="match status" value="1"/>
</dbReference>
<keyword evidence="13" id="KW-1185">Reference proteome</keyword>
<keyword evidence="8 11" id="KW-0326">Glycosidase</keyword>
<keyword evidence="7" id="KW-0325">Glycoprotein</keyword>
<evidence type="ECO:0000313" key="13">
    <source>
        <dbReference type="Proteomes" id="UP001172684"/>
    </source>
</evidence>
<keyword evidence="4" id="KW-0732">Signal</keyword>
<keyword evidence="6" id="KW-1015">Disulfide bond</keyword>
<comment type="catalytic activity">
    <reaction evidence="10">
        <text>N(4)-(alpha-D-Man-(1-&gt;2)-alpha-D-Man-(1-&gt;2)-alpha-D-Man-(1-&gt;3)-[alpha-D-Man-(1-&gt;2)-alpha-D-Man-(1-&gt;3)-[alpha-D-Man-(1-&gt;2)-alpha-D-Man-(1-&gt;6)]-alpha-D-Man-(1-&gt;6)]-beta-D-Man-(1-&gt;4)-beta-D-GlcNAc-(1-&gt;4)-beta-D-GlcNAc)-L-asparaginyl-[protein] (N-glucan mannose isomer 9A1,2,3B1,2,3) + 4 H2O = N(4)-(alpha-D-Man-(1-&gt;3)-[alpha-D-Man-(1-&gt;3)-[alpha-D-Man-(1-&gt;6)]-alpha-D-Man-(1-&gt;6)]-beta-D-Man-(1-&gt;4)-beta-D-GlcNAc-(1-&gt;4)-beta-D-GlcNAc)-L-asparaginyl-[protein] (N-glucan mannose isomer 5A1,2) + 4 beta-D-mannose</text>
        <dbReference type="Rhea" id="RHEA:56008"/>
        <dbReference type="Rhea" id="RHEA-COMP:14356"/>
        <dbReference type="Rhea" id="RHEA-COMP:14367"/>
        <dbReference type="ChEBI" id="CHEBI:15377"/>
        <dbReference type="ChEBI" id="CHEBI:28563"/>
        <dbReference type="ChEBI" id="CHEBI:59087"/>
        <dbReference type="ChEBI" id="CHEBI:139493"/>
        <dbReference type="EC" id="3.2.1.113"/>
    </reaction>
</comment>
<evidence type="ECO:0000256" key="5">
    <source>
        <dbReference type="ARBA" id="ARBA00022801"/>
    </source>
</evidence>
<dbReference type="Pfam" id="PF01532">
    <property type="entry name" value="Glyco_hydro_47"/>
    <property type="match status" value="1"/>
</dbReference>
<evidence type="ECO:0000313" key="12">
    <source>
        <dbReference type="EMBL" id="KAJ9669630.1"/>
    </source>
</evidence>
<protein>
    <recommendedName>
        <fullName evidence="11">alpha-1,2-Mannosidase</fullName>
        <ecNumber evidence="11">3.2.1.-</ecNumber>
    </recommendedName>
</protein>
<dbReference type="EC" id="3.2.1.-" evidence="11"/>
<comment type="pathway">
    <text evidence="2">Protein modification; protein glycosylation.</text>
</comment>
<comment type="catalytic activity">
    <reaction evidence="9">
        <text>N(4)-(alpha-D-Man-(1-&gt;2)-alpha-D-Man-(1-&gt;2)-alpha-D-Man-(1-&gt;3)-[alpha-D-Man-(1-&gt;3)-[alpha-D-Man-(1-&gt;2)-alpha-D-Man-(1-&gt;6)]-alpha-D-Man-(1-&gt;6)]-beta-D-Man-(1-&gt;4)-beta-D-GlcNAc-(1-&gt;4)-beta-D-GlcNAc)-L-asparaginyl-[protein] (N-glucan mannose isomer 8A1,2,3B1,3) + 3 H2O = N(4)-(alpha-D-Man-(1-&gt;3)-[alpha-D-Man-(1-&gt;3)-[alpha-D-Man-(1-&gt;6)]-alpha-D-Man-(1-&gt;6)]-beta-D-Man-(1-&gt;4)-beta-D-GlcNAc-(1-&gt;4)-beta-D-GlcNAc)-L-asparaginyl-[protein] (N-glucan mannose isomer 5A1,2) + 3 beta-D-mannose</text>
        <dbReference type="Rhea" id="RHEA:56028"/>
        <dbReference type="Rhea" id="RHEA-COMP:14358"/>
        <dbReference type="Rhea" id="RHEA-COMP:14367"/>
        <dbReference type="ChEBI" id="CHEBI:15377"/>
        <dbReference type="ChEBI" id="CHEBI:28563"/>
        <dbReference type="ChEBI" id="CHEBI:59087"/>
        <dbReference type="ChEBI" id="CHEBI:60628"/>
        <dbReference type="EC" id="3.2.1.113"/>
    </reaction>
</comment>
<evidence type="ECO:0000256" key="4">
    <source>
        <dbReference type="ARBA" id="ARBA00022729"/>
    </source>
</evidence>
<evidence type="ECO:0000256" key="11">
    <source>
        <dbReference type="RuleBase" id="RU361193"/>
    </source>
</evidence>
<evidence type="ECO:0000256" key="2">
    <source>
        <dbReference type="ARBA" id="ARBA00004922"/>
    </source>
</evidence>
<organism evidence="12 13">
    <name type="scientific">Coniosporium apollinis</name>
    <dbReference type="NCBI Taxonomy" id="61459"/>
    <lineage>
        <taxon>Eukaryota</taxon>
        <taxon>Fungi</taxon>
        <taxon>Dikarya</taxon>
        <taxon>Ascomycota</taxon>
        <taxon>Pezizomycotina</taxon>
        <taxon>Dothideomycetes</taxon>
        <taxon>Dothideomycetes incertae sedis</taxon>
        <taxon>Coniosporium</taxon>
    </lineage>
</organism>
<evidence type="ECO:0000256" key="8">
    <source>
        <dbReference type="ARBA" id="ARBA00023295"/>
    </source>
</evidence>
<dbReference type="EMBL" id="JAPDRL010000001">
    <property type="protein sequence ID" value="KAJ9669630.1"/>
    <property type="molecule type" value="Genomic_DNA"/>
</dbReference>
<dbReference type="PANTHER" id="PTHR11742">
    <property type="entry name" value="MANNOSYL-OLIGOSACCHARIDE ALPHA-1,2-MANNOSIDASE-RELATED"/>
    <property type="match status" value="1"/>
</dbReference>
<dbReference type="InterPro" id="IPR050749">
    <property type="entry name" value="Glycosyl_Hydrolase_47"/>
</dbReference>
<dbReference type="Gene3D" id="1.50.10.10">
    <property type="match status" value="1"/>
</dbReference>
<evidence type="ECO:0000256" key="9">
    <source>
        <dbReference type="ARBA" id="ARBA00047669"/>
    </source>
</evidence>
<sequence>MPHFRRPRNPNTTFKLVAAVFVLTFYLLWSFFHPASSGSAPTKSKSLRPQIQREEWRHVTHSLADASKAERVRDVMRFTYKNYKERAWGADDILPVSGAASHSGNGWAGFIVDSAPTLVLVGLWDELAESVDFIISNIDFTRTDKLVDPFEATTRYLGGLLSLIDLSNAGLIPEAIISQAQKDGLLRQALVLAQKLAPAYDTPTGMPWPLVNFSTATGHSDPSVPPYSHPTVRTGHTATILENRALSHLTSDPIYLHNATRAWSHFVWSPYETDLTGLPDGPVDIVTGAPVGREKGWDAAYHSALLKASMMLEGGIKDRYAPIYLSRWHTAAQSLRHALVSRNAPAAEDGYAGAHLFLGRKSDTAYINEMVPATACAAPGTLLLGAQYLASFPPTSTQGHSDADEKGTSLTPLALALLEGCHHVVTSSALSDLAPGAWRWIPSPGTWMSRNSSFIPDSAGEWDQVRRAGGWVSESPDGGTRALRVSDARGFVESLFYAWRITGQSRYRRWAWEVFRALEERCRTGFGFAGVNIGVGGSDTGAGAEKAEWVDEGDSGAVREMLKWLWLIFSDVKVARLEDWVFSNGGHPFRAGSQ</sequence>
<dbReference type="InterPro" id="IPR036026">
    <property type="entry name" value="Seven-hairpin_glycosidases"/>
</dbReference>
<evidence type="ECO:0000256" key="1">
    <source>
        <dbReference type="ARBA" id="ARBA00001913"/>
    </source>
</evidence>
<evidence type="ECO:0000256" key="10">
    <source>
        <dbReference type="ARBA" id="ARBA00048605"/>
    </source>
</evidence>
<keyword evidence="5 11" id="KW-0378">Hydrolase</keyword>
<comment type="cofactor">
    <cofactor evidence="1">
        <name>Ca(2+)</name>
        <dbReference type="ChEBI" id="CHEBI:29108"/>
    </cofactor>
</comment>
<evidence type="ECO:0000256" key="7">
    <source>
        <dbReference type="ARBA" id="ARBA00023180"/>
    </source>
</evidence>
<accession>A0ABQ9P4W8</accession>
<gene>
    <name evidence="12" type="primary">mns1B</name>
    <name evidence="12" type="ORF">H2201_000013</name>
</gene>
<dbReference type="SUPFAM" id="SSF48225">
    <property type="entry name" value="Seven-hairpin glycosidases"/>
    <property type="match status" value="1"/>
</dbReference>
<dbReference type="GO" id="GO:0004571">
    <property type="term" value="F:mannosyl-oligosaccharide 1,2-alpha-mannosidase activity"/>
    <property type="evidence" value="ECO:0007669"/>
    <property type="project" value="UniProtKB-EC"/>
</dbReference>
<dbReference type="InterPro" id="IPR012341">
    <property type="entry name" value="6hp_glycosidase-like_sf"/>
</dbReference>
<comment type="caution">
    <text evidence="12">The sequence shown here is derived from an EMBL/GenBank/DDBJ whole genome shotgun (WGS) entry which is preliminary data.</text>
</comment>
<proteinExistence type="inferred from homology"/>
<name>A0ABQ9P4W8_9PEZI</name>